<evidence type="ECO:0000313" key="16">
    <source>
        <dbReference type="Proteomes" id="UP001586593"/>
    </source>
</evidence>
<keyword evidence="6" id="KW-0443">Lipid metabolism</keyword>
<feature type="compositionally biased region" description="Low complexity" evidence="13">
    <location>
        <begin position="160"/>
        <end position="169"/>
    </location>
</feature>
<evidence type="ECO:0000256" key="9">
    <source>
        <dbReference type="ARBA" id="ARBA00023315"/>
    </source>
</evidence>
<dbReference type="EMBL" id="JAZHXJ010000742">
    <property type="protein sequence ID" value="KAL1852448.1"/>
    <property type="molecule type" value="Genomic_DNA"/>
</dbReference>
<dbReference type="PRINTS" id="PR00979">
    <property type="entry name" value="TAFAZZIN"/>
</dbReference>
<evidence type="ECO:0000256" key="8">
    <source>
        <dbReference type="ARBA" id="ARBA00023136"/>
    </source>
</evidence>
<comment type="similarity">
    <text evidence="2 12">Belongs to the taffazin family.</text>
</comment>
<keyword evidence="16" id="KW-1185">Reference proteome</keyword>
<evidence type="ECO:0000313" key="15">
    <source>
        <dbReference type="EMBL" id="KAL1852448.1"/>
    </source>
</evidence>
<dbReference type="Proteomes" id="UP001586593">
    <property type="component" value="Unassembled WGS sequence"/>
</dbReference>
<reference evidence="15 16" key="1">
    <citation type="journal article" date="2024" name="Commun. Biol.">
        <title>Comparative genomic analysis of thermophilic fungi reveals convergent evolutionary adaptations and gene losses.</title>
        <authorList>
            <person name="Steindorff A.S."/>
            <person name="Aguilar-Pontes M.V."/>
            <person name="Robinson A.J."/>
            <person name="Andreopoulos B."/>
            <person name="LaButti K."/>
            <person name="Kuo A."/>
            <person name="Mondo S."/>
            <person name="Riley R."/>
            <person name="Otillar R."/>
            <person name="Haridas S."/>
            <person name="Lipzen A."/>
            <person name="Grimwood J."/>
            <person name="Schmutz J."/>
            <person name="Clum A."/>
            <person name="Reid I.D."/>
            <person name="Moisan M.C."/>
            <person name="Butler G."/>
            <person name="Nguyen T.T.M."/>
            <person name="Dewar K."/>
            <person name="Conant G."/>
            <person name="Drula E."/>
            <person name="Henrissat B."/>
            <person name="Hansel C."/>
            <person name="Singer S."/>
            <person name="Hutchinson M.I."/>
            <person name="de Vries R.P."/>
            <person name="Natvig D.O."/>
            <person name="Powell A.J."/>
            <person name="Tsang A."/>
            <person name="Grigoriev I.V."/>
        </authorList>
    </citation>
    <scope>NUCLEOTIDE SEQUENCE [LARGE SCALE GENOMIC DNA]</scope>
    <source>
        <strain evidence="15 16">ATCC 24622</strain>
    </source>
</reference>
<evidence type="ECO:0000256" key="3">
    <source>
        <dbReference type="ARBA" id="ARBA00022679"/>
    </source>
</evidence>
<comment type="caution">
    <text evidence="15">The sequence shown here is derived from an EMBL/GenBank/DDBJ whole genome shotgun (WGS) entry which is preliminary data.</text>
</comment>
<proteinExistence type="inferred from homology"/>
<keyword evidence="3" id="KW-0808">Transferase</keyword>
<dbReference type="Pfam" id="PF01553">
    <property type="entry name" value="Acyltransferase"/>
    <property type="match status" value="1"/>
</dbReference>
<feature type="domain" description="Phospholipid/glycerol acyltransferase" evidence="14">
    <location>
        <begin position="68"/>
        <end position="256"/>
    </location>
</feature>
<dbReference type="SMART" id="SM00563">
    <property type="entry name" value="PlsC"/>
    <property type="match status" value="1"/>
</dbReference>
<dbReference type="PANTHER" id="PTHR12497:SF0">
    <property type="entry name" value="TAFAZZIN"/>
    <property type="match status" value="1"/>
</dbReference>
<keyword evidence="8" id="KW-0472">Membrane</keyword>
<sequence length="391" mass="44228">MASPVNPQQGPGLPGLSWRVTSSLVMGLTGLLSKGVLYGFNKVEVYGLDRFLDLLETRKDPKKRERGLITVSNHLSVLDDPLMWGVLPSSLAFDPKNLRWGLGAHDICFKNKLFANFFTYGQVLPAHRLNHSPYGGLFQPSMTEAIRLLSSPPFQRDVTESSPSAAPEPSRQDGARHDLYDPFTAGSLTYTTNGVDAIPAPSVYRHNRHAWVHIFPEGAVHQNAAVDFRYFKWGVSRLILESDPTPDVVPVFLDGTQHLMPEDRKVLRFIPRVGARIRVAFGEKLDSEKAFGDLKRRWEALVRRSRAARRGGKEGAVESLGELPDDLKYGEEAQEIRVELARRVREEVLKLRRQLRYPEPDPSFAYAETWAKDPNKKKYKSRVDDSWINQD</sequence>
<dbReference type="CDD" id="cd07989">
    <property type="entry name" value="LPLAT_AGPAT-like"/>
    <property type="match status" value="1"/>
</dbReference>
<protein>
    <recommendedName>
        <fullName evidence="12">Tafazzin family protein</fullName>
    </recommendedName>
</protein>
<evidence type="ECO:0000256" key="10">
    <source>
        <dbReference type="ARBA" id="ARBA00024323"/>
    </source>
</evidence>
<accession>A0ABR3W3S3</accession>
<feature type="region of interest" description="Disordered" evidence="13">
    <location>
        <begin position="154"/>
        <end position="178"/>
    </location>
</feature>
<evidence type="ECO:0000256" key="6">
    <source>
        <dbReference type="ARBA" id="ARBA00023098"/>
    </source>
</evidence>
<comment type="catalytic activity">
    <reaction evidence="11">
        <text>1'-[1,2-diacyl-sn-glycero-3-phospho],3'-[1-acyl-sn-glycero-3-phospho]-glycerol + a 1,2-diacyl-sn-glycero-3-phosphocholine = a cardiolipin + a 1-acyl-sn-glycero-3-phosphocholine</text>
        <dbReference type="Rhea" id="RHEA:33731"/>
        <dbReference type="ChEBI" id="CHEBI:57643"/>
        <dbReference type="ChEBI" id="CHEBI:58168"/>
        <dbReference type="ChEBI" id="CHEBI:62237"/>
        <dbReference type="ChEBI" id="CHEBI:64743"/>
    </reaction>
    <physiologicalReaction direction="left-to-right" evidence="11">
        <dbReference type="Rhea" id="RHEA:33732"/>
    </physiologicalReaction>
    <physiologicalReaction direction="right-to-left" evidence="11">
        <dbReference type="Rhea" id="RHEA:33733"/>
    </physiologicalReaction>
</comment>
<keyword evidence="7" id="KW-0496">Mitochondrion</keyword>
<keyword evidence="5" id="KW-0999">Mitochondrion inner membrane</keyword>
<evidence type="ECO:0000256" key="7">
    <source>
        <dbReference type="ARBA" id="ARBA00023128"/>
    </source>
</evidence>
<evidence type="ECO:0000256" key="11">
    <source>
        <dbReference type="ARBA" id="ARBA00047906"/>
    </source>
</evidence>
<dbReference type="SUPFAM" id="SSF69593">
    <property type="entry name" value="Glycerol-3-phosphate (1)-acyltransferase"/>
    <property type="match status" value="1"/>
</dbReference>
<dbReference type="InterPro" id="IPR000872">
    <property type="entry name" value="Tafazzin"/>
</dbReference>
<dbReference type="PANTHER" id="PTHR12497">
    <property type="entry name" value="TAZ PROTEIN TAFAZZIN"/>
    <property type="match status" value="1"/>
</dbReference>
<organism evidence="15 16">
    <name type="scientific">Phialemonium thermophilum</name>
    <dbReference type="NCBI Taxonomy" id="223376"/>
    <lineage>
        <taxon>Eukaryota</taxon>
        <taxon>Fungi</taxon>
        <taxon>Dikarya</taxon>
        <taxon>Ascomycota</taxon>
        <taxon>Pezizomycotina</taxon>
        <taxon>Sordariomycetes</taxon>
        <taxon>Sordariomycetidae</taxon>
        <taxon>Cephalothecales</taxon>
        <taxon>Cephalothecaceae</taxon>
        <taxon>Phialemonium</taxon>
    </lineage>
</organism>
<evidence type="ECO:0000256" key="2">
    <source>
        <dbReference type="ARBA" id="ARBA00010524"/>
    </source>
</evidence>
<comment type="subcellular location">
    <subcellularLocation>
        <location evidence="1">Mitochondrion inner membrane</location>
        <topology evidence="1">Peripheral membrane protein</topology>
        <orientation evidence="1">Intermembrane side</orientation>
    </subcellularLocation>
    <subcellularLocation>
        <location evidence="10">Mitochondrion outer membrane</location>
        <topology evidence="10">Peripheral membrane protein</topology>
        <orientation evidence="10">Intermembrane side</orientation>
    </subcellularLocation>
</comment>
<evidence type="ECO:0000256" key="12">
    <source>
        <dbReference type="RuleBase" id="RU365062"/>
    </source>
</evidence>
<gene>
    <name evidence="15" type="ORF">VTK73DRAFT_9219</name>
</gene>
<dbReference type="InterPro" id="IPR002123">
    <property type="entry name" value="Plipid/glycerol_acylTrfase"/>
</dbReference>
<keyword evidence="9" id="KW-0012">Acyltransferase</keyword>
<evidence type="ECO:0000256" key="4">
    <source>
        <dbReference type="ARBA" id="ARBA00022787"/>
    </source>
</evidence>
<name>A0ABR3W3S3_9PEZI</name>
<evidence type="ECO:0000256" key="13">
    <source>
        <dbReference type="SAM" id="MobiDB-lite"/>
    </source>
</evidence>
<evidence type="ECO:0000256" key="1">
    <source>
        <dbReference type="ARBA" id="ARBA00004137"/>
    </source>
</evidence>
<evidence type="ECO:0000256" key="5">
    <source>
        <dbReference type="ARBA" id="ARBA00022792"/>
    </source>
</evidence>
<evidence type="ECO:0000259" key="14">
    <source>
        <dbReference type="SMART" id="SM00563"/>
    </source>
</evidence>
<keyword evidence="4" id="KW-1000">Mitochondrion outer membrane</keyword>